<evidence type="ECO:0000313" key="3">
    <source>
        <dbReference type="Proteomes" id="UP000297245"/>
    </source>
</evidence>
<feature type="non-terminal residue" evidence="2">
    <location>
        <position position="1"/>
    </location>
</feature>
<protein>
    <recommendedName>
        <fullName evidence="4">Retrotransposon gag domain-containing protein</fullName>
    </recommendedName>
</protein>
<accession>A0A4S8LH59</accession>
<reference evidence="2 3" key="1">
    <citation type="journal article" date="2019" name="Nat. Ecol. Evol.">
        <title>Megaphylogeny resolves global patterns of mushroom evolution.</title>
        <authorList>
            <person name="Varga T."/>
            <person name="Krizsan K."/>
            <person name="Foldi C."/>
            <person name="Dima B."/>
            <person name="Sanchez-Garcia M."/>
            <person name="Sanchez-Ramirez S."/>
            <person name="Szollosi G.J."/>
            <person name="Szarkandi J.G."/>
            <person name="Papp V."/>
            <person name="Albert L."/>
            <person name="Andreopoulos W."/>
            <person name="Angelini C."/>
            <person name="Antonin V."/>
            <person name="Barry K.W."/>
            <person name="Bougher N.L."/>
            <person name="Buchanan P."/>
            <person name="Buyck B."/>
            <person name="Bense V."/>
            <person name="Catcheside P."/>
            <person name="Chovatia M."/>
            <person name="Cooper J."/>
            <person name="Damon W."/>
            <person name="Desjardin D."/>
            <person name="Finy P."/>
            <person name="Geml J."/>
            <person name="Haridas S."/>
            <person name="Hughes K."/>
            <person name="Justo A."/>
            <person name="Karasinski D."/>
            <person name="Kautmanova I."/>
            <person name="Kiss B."/>
            <person name="Kocsube S."/>
            <person name="Kotiranta H."/>
            <person name="LaButti K.M."/>
            <person name="Lechner B.E."/>
            <person name="Liimatainen K."/>
            <person name="Lipzen A."/>
            <person name="Lukacs Z."/>
            <person name="Mihaltcheva S."/>
            <person name="Morgado L.N."/>
            <person name="Niskanen T."/>
            <person name="Noordeloos M.E."/>
            <person name="Ohm R.A."/>
            <person name="Ortiz-Santana B."/>
            <person name="Ovrebo C."/>
            <person name="Racz N."/>
            <person name="Riley R."/>
            <person name="Savchenko A."/>
            <person name="Shiryaev A."/>
            <person name="Soop K."/>
            <person name="Spirin V."/>
            <person name="Szebenyi C."/>
            <person name="Tomsovsky M."/>
            <person name="Tulloss R.E."/>
            <person name="Uehling J."/>
            <person name="Grigoriev I.V."/>
            <person name="Vagvolgyi C."/>
            <person name="Papp T."/>
            <person name="Martin F.M."/>
            <person name="Miettinen O."/>
            <person name="Hibbett D.S."/>
            <person name="Nagy L.G."/>
        </authorList>
    </citation>
    <scope>NUCLEOTIDE SEQUENCE [LARGE SCALE GENOMIC DNA]</scope>
    <source>
        <strain evidence="2 3">CBS 962.96</strain>
    </source>
</reference>
<organism evidence="2 3">
    <name type="scientific">Dendrothele bispora (strain CBS 962.96)</name>
    <dbReference type="NCBI Taxonomy" id="1314807"/>
    <lineage>
        <taxon>Eukaryota</taxon>
        <taxon>Fungi</taxon>
        <taxon>Dikarya</taxon>
        <taxon>Basidiomycota</taxon>
        <taxon>Agaricomycotina</taxon>
        <taxon>Agaricomycetes</taxon>
        <taxon>Agaricomycetidae</taxon>
        <taxon>Agaricales</taxon>
        <taxon>Agaricales incertae sedis</taxon>
        <taxon>Dendrothele</taxon>
    </lineage>
</organism>
<feature type="region of interest" description="Disordered" evidence="1">
    <location>
        <begin position="282"/>
        <end position="319"/>
    </location>
</feature>
<sequence length="319" mass="35911">DGRITVMENELVTLRQLVATQGELLQSYKAQLDKIPAEAGGTGKITKYSEPPTFTGSDNKMTLEEWLNHVALYCSSTGIVTDHQKIVCGLTRLRSPATTYMKWYFDATRNNEDLGSWDNFVKELSAIYGRRDETQGAKDELTALWTNKTLASKDFIKYAEQYRTLARIVKYEDKLHIDKLEEVIPQELRSSLVMVKVADKLPTKWDEFLELLLETWKALHPEKSKYSIFGNGNKKGSENTTDPNAMQIDQANKGKGKQKEQANTTETKKNKYCQICAGKGLKSKSKTHNTNDCYDKPGNEHKRPAPKGQTSSASTGQGN</sequence>
<dbReference type="Proteomes" id="UP000297245">
    <property type="component" value="Unassembled WGS sequence"/>
</dbReference>
<proteinExistence type="predicted"/>
<evidence type="ECO:0008006" key="4">
    <source>
        <dbReference type="Google" id="ProtNLM"/>
    </source>
</evidence>
<feature type="compositionally biased region" description="Basic and acidic residues" evidence="1">
    <location>
        <begin position="293"/>
        <end position="303"/>
    </location>
</feature>
<dbReference type="OrthoDB" id="3045710at2759"/>
<evidence type="ECO:0000313" key="2">
    <source>
        <dbReference type="EMBL" id="THU87908.1"/>
    </source>
</evidence>
<evidence type="ECO:0000256" key="1">
    <source>
        <dbReference type="SAM" id="MobiDB-lite"/>
    </source>
</evidence>
<feature type="compositionally biased region" description="Polar residues" evidence="1">
    <location>
        <begin position="308"/>
        <end position="319"/>
    </location>
</feature>
<feature type="region of interest" description="Disordered" evidence="1">
    <location>
        <begin position="227"/>
        <end position="267"/>
    </location>
</feature>
<dbReference type="AlphaFoldDB" id="A0A4S8LH59"/>
<keyword evidence="3" id="KW-1185">Reference proteome</keyword>
<feature type="compositionally biased region" description="Polar residues" evidence="1">
    <location>
        <begin position="238"/>
        <end position="250"/>
    </location>
</feature>
<dbReference type="EMBL" id="ML179430">
    <property type="protein sequence ID" value="THU87908.1"/>
    <property type="molecule type" value="Genomic_DNA"/>
</dbReference>
<gene>
    <name evidence="2" type="ORF">K435DRAFT_609193</name>
</gene>
<name>A0A4S8LH59_DENBC</name>
<feature type="non-terminal residue" evidence="2">
    <location>
        <position position="319"/>
    </location>
</feature>